<feature type="domain" description="Aminopeptidase P N-terminal" evidence="15">
    <location>
        <begin position="47"/>
        <end position="178"/>
    </location>
</feature>
<dbReference type="RefSeq" id="XP_024720992.1">
    <property type="nucleotide sequence ID" value="XM_024868754.1"/>
</dbReference>
<evidence type="ECO:0000256" key="3">
    <source>
        <dbReference type="ARBA" id="ARBA00002443"/>
    </source>
</evidence>
<gene>
    <name evidence="16" type="ORF">M430DRAFT_58764</name>
</gene>
<evidence type="ECO:0000256" key="2">
    <source>
        <dbReference type="ARBA" id="ARBA00001936"/>
    </source>
</evidence>
<dbReference type="InterPro" id="IPR001131">
    <property type="entry name" value="Peptidase_M24B_aminopep-P_CS"/>
</dbReference>
<sequence length="452" mass="49688">MVAMGLSKGNQTGVQQPAMSEEDFSCVDVAEFDAISINLKPKPSEKYPGKLHAQSVAKRLGSKQGLIYLPSKKSCNYEDSDQEVFFRQRRYFYYLSGVDLPNCVVTYNIEKDSLTLFIPPPNSGTSVIFNGSSPTPEEIKAKYDFDAVELTTALPDFLTHFAHREKGMIYVLHPYQIPPKSTIMQSITLEDGCQSNLYIPPWETSKLQPTMDAARTIKSPYELKMIRKANEISAQAHLNVLRGIKHFKNEAEVEAVFAATCIARQAKRQAYGIIAGAGENASTLHYVANNEPLEGRQLLCLDAGCEWDCYASDVTRTFPISGAFTPEAQAIYDLVAQMQEECIAMCKPGVNFRSIHLHAHAVAAAGLMKLGLLHNGTFDEIFKSGASVAFFPHGLGHFLGLEVHDVGDGTNSLLSTHAKSWLTNFHSILQDPSSSSVSVLAPNMVITIEPGM</sequence>
<evidence type="ECO:0000256" key="11">
    <source>
        <dbReference type="ARBA" id="ARBA00023211"/>
    </source>
</evidence>
<evidence type="ECO:0000259" key="15">
    <source>
        <dbReference type="SMART" id="SM01011"/>
    </source>
</evidence>
<dbReference type="Pfam" id="PF00557">
    <property type="entry name" value="Peptidase_M24"/>
    <property type="match status" value="1"/>
</dbReference>
<dbReference type="GO" id="GO:0006508">
    <property type="term" value="P:proteolysis"/>
    <property type="evidence" value="ECO:0007669"/>
    <property type="project" value="UniProtKB-KW"/>
</dbReference>
<dbReference type="PANTHER" id="PTHR43226">
    <property type="entry name" value="XAA-PRO AMINOPEPTIDASE 3"/>
    <property type="match status" value="1"/>
</dbReference>
<accession>A0A2T3B253</accession>
<keyword evidence="7" id="KW-0645">Protease</keyword>
<keyword evidence="9" id="KW-0378">Hydrolase</keyword>
<keyword evidence="17" id="KW-1185">Reference proteome</keyword>
<evidence type="ECO:0000256" key="7">
    <source>
        <dbReference type="ARBA" id="ARBA00022670"/>
    </source>
</evidence>
<evidence type="ECO:0000313" key="16">
    <source>
        <dbReference type="EMBL" id="PSS18640.1"/>
    </source>
</evidence>
<dbReference type="GeneID" id="36576835"/>
<evidence type="ECO:0000256" key="14">
    <source>
        <dbReference type="RuleBase" id="RU000590"/>
    </source>
</evidence>
<comment type="similarity">
    <text evidence="4 14">Belongs to the peptidase M24B family.</text>
</comment>
<dbReference type="InterPro" id="IPR052433">
    <property type="entry name" value="X-Pro_dipept-like"/>
</dbReference>
<protein>
    <recommendedName>
        <fullName evidence="5">Xaa-Pro aminopeptidase</fullName>
        <ecNumber evidence="5">3.4.11.9</ecNumber>
    </recommendedName>
    <alternativeName>
        <fullName evidence="12">Aminoacylproline aminopeptidase</fullName>
    </alternativeName>
    <alternativeName>
        <fullName evidence="13">Prolidase</fullName>
    </alternativeName>
</protein>
<dbReference type="InterPro" id="IPR000994">
    <property type="entry name" value="Pept_M24"/>
</dbReference>
<evidence type="ECO:0000256" key="6">
    <source>
        <dbReference type="ARBA" id="ARBA00022438"/>
    </source>
</evidence>
<keyword evidence="6" id="KW-0031">Aminopeptidase</keyword>
<organism evidence="16 17">
    <name type="scientific">Amorphotheca resinae ATCC 22711</name>
    <dbReference type="NCBI Taxonomy" id="857342"/>
    <lineage>
        <taxon>Eukaryota</taxon>
        <taxon>Fungi</taxon>
        <taxon>Dikarya</taxon>
        <taxon>Ascomycota</taxon>
        <taxon>Pezizomycotina</taxon>
        <taxon>Leotiomycetes</taxon>
        <taxon>Helotiales</taxon>
        <taxon>Amorphothecaceae</taxon>
        <taxon>Amorphotheca</taxon>
    </lineage>
</organism>
<evidence type="ECO:0000256" key="5">
    <source>
        <dbReference type="ARBA" id="ARBA00012574"/>
    </source>
</evidence>
<dbReference type="PANTHER" id="PTHR43226:SF3">
    <property type="entry name" value="XAA-PRO AMINOPEPTIDASE AN0832-RELATED"/>
    <property type="match status" value="1"/>
</dbReference>
<dbReference type="InterPro" id="IPR036005">
    <property type="entry name" value="Creatinase/aminopeptidase-like"/>
</dbReference>
<keyword evidence="8 14" id="KW-0479">Metal-binding</keyword>
<evidence type="ECO:0000256" key="9">
    <source>
        <dbReference type="ARBA" id="ARBA00022801"/>
    </source>
</evidence>
<name>A0A2T3B253_AMORE</name>
<dbReference type="AlphaFoldDB" id="A0A2T3B253"/>
<evidence type="ECO:0000256" key="10">
    <source>
        <dbReference type="ARBA" id="ARBA00023049"/>
    </source>
</evidence>
<evidence type="ECO:0000256" key="1">
    <source>
        <dbReference type="ARBA" id="ARBA00001424"/>
    </source>
</evidence>
<dbReference type="GO" id="GO:0070006">
    <property type="term" value="F:metalloaminopeptidase activity"/>
    <property type="evidence" value="ECO:0007669"/>
    <property type="project" value="InterPro"/>
</dbReference>
<dbReference type="Pfam" id="PF05195">
    <property type="entry name" value="AMP_N"/>
    <property type="match status" value="1"/>
</dbReference>
<evidence type="ECO:0000256" key="8">
    <source>
        <dbReference type="ARBA" id="ARBA00022723"/>
    </source>
</evidence>
<keyword evidence="11" id="KW-0464">Manganese</keyword>
<dbReference type="STRING" id="857342.A0A2T3B253"/>
<dbReference type="Proteomes" id="UP000241818">
    <property type="component" value="Unassembled WGS sequence"/>
</dbReference>
<proteinExistence type="inferred from homology"/>
<dbReference type="PROSITE" id="PS00491">
    <property type="entry name" value="PROLINE_PEPTIDASE"/>
    <property type="match status" value="1"/>
</dbReference>
<evidence type="ECO:0000256" key="12">
    <source>
        <dbReference type="ARBA" id="ARBA00030849"/>
    </source>
</evidence>
<dbReference type="InterPro" id="IPR007865">
    <property type="entry name" value="Aminopep_P_N"/>
</dbReference>
<dbReference type="GO" id="GO:0030145">
    <property type="term" value="F:manganese ion binding"/>
    <property type="evidence" value="ECO:0007669"/>
    <property type="project" value="InterPro"/>
</dbReference>
<keyword evidence="10" id="KW-0482">Metalloprotease</keyword>
<reference evidence="16 17" key="1">
    <citation type="journal article" date="2018" name="New Phytol.">
        <title>Comparative genomics and transcriptomics depict ericoid mycorrhizal fungi as versatile saprotrophs and plant mutualists.</title>
        <authorList>
            <person name="Martino E."/>
            <person name="Morin E."/>
            <person name="Grelet G.A."/>
            <person name="Kuo A."/>
            <person name="Kohler A."/>
            <person name="Daghino S."/>
            <person name="Barry K.W."/>
            <person name="Cichocki N."/>
            <person name="Clum A."/>
            <person name="Dockter R.B."/>
            <person name="Hainaut M."/>
            <person name="Kuo R.C."/>
            <person name="LaButti K."/>
            <person name="Lindahl B.D."/>
            <person name="Lindquist E.A."/>
            <person name="Lipzen A."/>
            <person name="Khouja H.R."/>
            <person name="Magnuson J."/>
            <person name="Murat C."/>
            <person name="Ohm R.A."/>
            <person name="Singer S.W."/>
            <person name="Spatafora J.W."/>
            <person name="Wang M."/>
            <person name="Veneault-Fourrey C."/>
            <person name="Henrissat B."/>
            <person name="Grigoriev I.V."/>
            <person name="Martin F.M."/>
            <person name="Perotto S."/>
        </authorList>
    </citation>
    <scope>NUCLEOTIDE SEQUENCE [LARGE SCALE GENOMIC DNA]</scope>
    <source>
        <strain evidence="16 17">ATCC 22711</strain>
    </source>
</reference>
<dbReference type="SUPFAM" id="SSF53092">
    <property type="entry name" value="Creatinase/prolidase N-terminal domain"/>
    <property type="match status" value="1"/>
</dbReference>
<comment type="cofactor">
    <cofactor evidence="2">
        <name>Mn(2+)</name>
        <dbReference type="ChEBI" id="CHEBI:29035"/>
    </cofactor>
</comment>
<dbReference type="EMBL" id="KZ679011">
    <property type="protein sequence ID" value="PSS18640.1"/>
    <property type="molecule type" value="Genomic_DNA"/>
</dbReference>
<comment type="function">
    <text evidence="3">Catalyzes the removal of a penultimate prolyl residue from the N-termini of peptides.</text>
</comment>
<comment type="catalytic activity">
    <reaction evidence="1">
        <text>Release of any N-terminal amino acid, including proline, that is linked to proline, even from a dipeptide or tripeptide.</text>
        <dbReference type="EC" id="3.4.11.9"/>
    </reaction>
</comment>
<evidence type="ECO:0000256" key="4">
    <source>
        <dbReference type="ARBA" id="ARBA00008766"/>
    </source>
</evidence>
<evidence type="ECO:0000313" key="17">
    <source>
        <dbReference type="Proteomes" id="UP000241818"/>
    </source>
</evidence>
<dbReference type="SMART" id="SM01011">
    <property type="entry name" value="AMP_N"/>
    <property type="match status" value="1"/>
</dbReference>
<evidence type="ECO:0000256" key="13">
    <source>
        <dbReference type="ARBA" id="ARBA00032413"/>
    </source>
</evidence>
<dbReference type="SUPFAM" id="SSF55920">
    <property type="entry name" value="Creatinase/aminopeptidase"/>
    <property type="match status" value="1"/>
</dbReference>
<dbReference type="InterPro" id="IPR029149">
    <property type="entry name" value="Creatin/AminoP/Spt16_N"/>
</dbReference>
<dbReference type="Gene3D" id="3.40.350.10">
    <property type="entry name" value="Creatinase/prolidase N-terminal domain"/>
    <property type="match status" value="1"/>
</dbReference>
<dbReference type="OrthoDB" id="10261878at2759"/>
<dbReference type="EC" id="3.4.11.9" evidence="5"/>
<dbReference type="InParanoid" id="A0A2T3B253"/>
<dbReference type="Gene3D" id="3.90.230.10">
    <property type="entry name" value="Creatinase/methionine aminopeptidase superfamily"/>
    <property type="match status" value="1"/>
</dbReference>